<dbReference type="PANTHER" id="PTHR47396">
    <property type="entry name" value="TYPE I RESTRICTION ENZYME ECOKI R PROTEIN"/>
    <property type="match status" value="1"/>
</dbReference>
<proteinExistence type="predicted"/>
<dbReference type="Pfam" id="PF04851">
    <property type="entry name" value="ResIII"/>
    <property type="match status" value="1"/>
</dbReference>
<evidence type="ECO:0000259" key="2">
    <source>
        <dbReference type="PROSITE" id="PS51192"/>
    </source>
</evidence>
<keyword evidence="3" id="KW-0378">Hydrolase</keyword>
<protein>
    <submittedName>
        <fullName evidence="3">DEAD/DEAH box helicase</fullName>
    </submittedName>
</protein>
<dbReference type="OrthoDB" id="9804086at2"/>
<dbReference type="NCBIfam" id="NF046051">
    <property type="entry name" value="restrict_EcoAI"/>
    <property type="match status" value="1"/>
</dbReference>
<dbReference type="PANTHER" id="PTHR47396:SF1">
    <property type="entry name" value="ATP-DEPENDENT HELICASE IRC3-RELATED"/>
    <property type="match status" value="1"/>
</dbReference>
<dbReference type="GO" id="GO:0003677">
    <property type="term" value="F:DNA binding"/>
    <property type="evidence" value="ECO:0007669"/>
    <property type="project" value="InterPro"/>
</dbReference>
<feature type="compositionally biased region" description="Pro residues" evidence="1">
    <location>
        <begin position="612"/>
        <end position="626"/>
    </location>
</feature>
<evidence type="ECO:0000256" key="1">
    <source>
        <dbReference type="SAM" id="MobiDB-lite"/>
    </source>
</evidence>
<dbReference type="RefSeq" id="WP_140841709.1">
    <property type="nucleotide sequence ID" value="NZ_RCZI01000002.1"/>
</dbReference>
<dbReference type="SUPFAM" id="SSF52540">
    <property type="entry name" value="P-loop containing nucleoside triphosphate hydrolases"/>
    <property type="match status" value="2"/>
</dbReference>
<dbReference type="GO" id="GO:0005524">
    <property type="term" value="F:ATP binding"/>
    <property type="evidence" value="ECO:0007669"/>
    <property type="project" value="InterPro"/>
</dbReference>
<dbReference type="InterPro" id="IPR013670">
    <property type="entry name" value="EcoEI_R_C_dom"/>
</dbReference>
<dbReference type="InterPro" id="IPR050742">
    <property type="entry name" value="Helicase_Restrict-Modif_Enz"/>
</dbReference>
<dbReference type="GO" id="GO:0004386">
    <property type="term" value="F:helicase activity"/>
    <property type="evidence" value="ECO:0007669"/>
    <property type="project" value="UniProtKB-KW"/>
</dbReference>
<evidence type="ECO:0000313" key="3">
    <source>
        <dbReference type="EMBL" id="TPG29316.1"/>
    </source>
</evidence>
<dbReference type="PROSITE" id="PS51192">
    <property type="entry name" value="HELICASE_ATP_BIND_1"/>
    <property type="match status" value="1"/>
</dbReference>
<keyword evidence="3" id="KW-0067">ATP-binding</keyword>
<feature type="domain" description="Helicase ATP-binding" evidence="2">
    <location>
        <begin position="178"/>
        <end position="351"/>
    </location>
</feature>
<dbReference type="InterPro" id="IPR006935">
    <property type="entry name" value="Helicase/UvrB_N"/>
</dbReference>
<accession>A0A502DYG6</accession>
<dbReference type="CDD" id="cd18799">
    <property type="entry name" value="SF2_C_EcoAI-like"/>
    <property type="match status" value="1"/>
</dbReference>
<reference evidence="3 4" key="1">
    <citation type="journal article" date="2019" name="Environ. Microbiol.">
        <title>Species interactions and distinct microbial communities in high Arctic permafrost affected cryosols are associated with the CH4 and CO2 gas fluxes.</title>
        <authorList>
            <person name="Altshuler I."/>
            <person name="Hamel J."/>
            <person name="Turney S."/>
            <person name="Magnuson E."/>
            <person name="Levesque R."/>
            <person name="Greer C."/>
            <person name="Whyte L.G."/>
        </authorList>
    </citation>
    <scope>NUCLEOTIDE SEQUENCE [LARGE SCALE GENOMIC DNA]</scope>
    <source>
        <strain evidence="3 4">S06.C</strain>
    </source>
</reference>
<organism evidence="3 4">
    <name type="scientific">Variovorax guangxiensis</name>
    <dbReference type="NCBI Taxonomy" id="1775474"/>
    <lineage>
        <taxon>Bacteria</taxon>
        <taxon>Pseudomonadati</taxon>
        <taxon>Pseudomonadota</taxon>
        <taxon>Betaproteobacteria</taxon>
        <taxon>Burkholderiales</taxon>
        <taxon>Comamonadaceae</taxon>
        <taxon>Variovorax</taxon>
    </lineage>
</organism>
<keyword evidence="3" id="KW-0347">Helicase</keyword>
<feature type="compositionally biased region" description="Pro residues" evidence="1">
    <location>
        <begin position="587"/>
        <end position="599"/>
    </location>
</feature>
<dbReference type="Proteomes" id="UP000319212">
    <property type="component" value="Unassembled WGS sequence"/>
</dbReference>
<feature type="region of interest" description="Disordered" evidence="1">
    <location>
        <begin position="574"/>
        <end position="629"/>
    </location>
</feature>
<evidence type="ECO:0000313" key="4">
    <source>
        <dbReference type="Proteomes" id="UP000319212"/>
    </source>
</evidence>
<dbReference type="SMART" id="SM00487">
    <property type="entry name" value="DEXDc"/>
    <property type="match status" value="1"/>
</dbReference>
<comment type="caution">
    <text evidence="3">The sequence shown here is derived from an EMBL/GenBank/DDBJ whole genome shotgun (WGS) entry which is preliminary data.</text>
</comment>
<dbReference type="Gene3D" id="3.40.50.300">
    <property type="entry name" value="P-loop containing nucleotide triphosphate hydrolases"/>
    <property type="match status" value="2"/>
</dbReference>
<dbReference type="GO" id="GO:0006304">
    <property type="term" value="P:DNA modification"/>
    <property type="evidence" value="ECO:0007669"/>
    <property type="project" value="InterPro"/>
</dbReference>
<dbReference type="GO" id="GO:0005829">
    <property type="term" value="C:cytosol"/>
    <property type="evidence" value="ECO:0007669"/>
    <property type="project" value="TreeGrafter"/>
</dbReference>
<dbReference type="EMBL" id="RCZI01000002">
    <property type="protein sequence ID" value="TPG29316.1"/>
    <property type="molecule type" value="Genomic_DNA"/>
</dbReference>
<dbReference type="Pfam" id="PF08463">
    <property type="entry name" value="EcoEI_R_C"/>
    <property type="match status" value="1"/>
</dbReference>
<sequence>MDKHQLSETDICDKFITPALVKAGWRSMYQVYREFPLRAGRVVVRGSKAQRDKTTVLRADYALFYKADIPIATIEAKDNQHAMGAGMAQAIQYADLLTVPFSFSSNGDGFVFRDATLATGVLEQNISLDEFPSPETLWALYCAWKGWTPEVSRIVAQDYAPSKTPRYYQLNAINRTVEAIANGQNRVLLVMATGTGKTFTAFQIIWRLWKSGAKKRILFLADRNILIDQTMVNDFRPFKGAMAKLSPNAKGIERVDAQGQKFIEEVELAVNKTTKQVDKSYEIYLSLYQAVSGADEDRNIYKQFSPDFFDLIIVDECHRGSASEDSAWREILTYFNTATQVGLTATPKANDAGQSNADYFGEPLYTYSLKQGIDDGYLAPYKVIRVDLDKDAFGWRPTAGMTDKHGQPIEDRIYTVADMNRKLVLEARDEAVAARITEYLKGTDRYAKTIVFCEDIDHAARMRQALSNANADICQTQPKYVVQITGDNAEGKRELDDFIDPEKTYPVIATTSRLMSTGVDAQTCKLIVLDQNIQSMTLFKQIIGRGTRLREDLGKTWFTLLDFKRATELFADPAFDGDPEQVFTPGPNDPIVPPEPPEGGPGGPSTPDDPFDPPPGPLGPLAPGEPPPRKYVLGNNVTVAVARERVQYLSADGKLITDSLRDYTRINLTRRYDSLDKFLQAWNDAERKAVLLAELESQGVLFEALADEMGHKDLDAFDLLLHVAWHLPLQSRRERARRAKQRAAFERYGPVARRVIDALLDKYADEGIASIESDDVLKVQPFSHIGSPAELVRSFGGRPQYLAALRDVEQALYNPTAPPSTPA</sequence>
<dbReference type="InterPro" id="IPR014001">
    <property type="entry name" value="Helicase_ATP-bd"/>
</dbReference>
<dbReference type="InterPro" id="IPR027417">
    <property type="entry name" value="P-loop_NTPase"/>
</dbReference>
<dbReference type="Gene3D" id="3.90.1570.30">
    <property type="match status" value="1"/>
</dbReference>
<gene>
    <name evidence="3" type="ORF">EAH82_11315</name>
</gene>
<keyword evidence="3" id="KW-0547">Nucleotide-binding</keyword>
<dbReference type="GO" id="GO:0016787">
    <property type="term" value="F:hydrolase activity"/>
    <property type="evidence" value="ECO:0007669"/>
    <property type="project" value="InterPro"/>
</dbReference>
<dbReference type="CDD" id="cd18032">
    <property type="entry name" value="DEXHc_RE_I_III_res"/>
    <property type="match status" value="1"/>
</dbReference>
<dbReference type="AlphaFoldDB" id="A0A502DYG6"/>
<name>A0A502DYG6_9BURK</name>